<dbReference type="Gene3D" id="3.30.70.360">
    <property type="match status" value="1"/>
</dbReference>
<evidence type="ECO:0008006" key="6">
    <source>
        <dbReference type="Google" id="ProtNLM"/>
    </source>
</evidence>
<dbReference type="GeneID" id="66929685"/>
<gene>
    <name evidence="4" type="ORF">Aspvir_001703</name>
</gene>
<evidence type="ECO:0000256" key="1">
    <source>
        <dbReference type="ARBA" id="ARBA00006247"/>
    </source>
</evidence>
<dbReference type="Gene3D" id="3.40.630.10">
    <property type="entry name" value="Zn peptidases"/>
    <property type="match status" value="1"/>
</dbReference>
<dbReference type="InterPro" id="IPR011650">
    <property type="entry name" value="Peptidase_M20_dimer"/>
</dbReference>
<evidence type="ECO:0000259" key="3">
    <source>
        <dbReference type="Pfam" id="PF07687"/>
    </source>
</evidence>
<accession>A0A9P3BN44</accession>
<organism evidence="4 5">
    <name type="scientific">Aspergillus viridinutans</name>
    <dbReference type="NCBI Taxonomy" id="75553"/>
    <lineage>
        <taxon>Eukaryota</taxon>
        <taxon>Fungi</taxon>
        <taxon>Dikarya</taxon>
        <taxon>Ascomycota</taxon>
        <taxon>Pezizomycotina</taxon>
        <taxon>Eurotiomycetes</taxon>
        <taxon>Eurotiomycetidae</taxon>
        <taxon>Eurotiales</taxon>
        <taxon>Aspergillaceae</taxon>
        <taxon>Aspergillus</taxon>
        <taxon>Aspergillus subgen. Fumigati</taxon>
    </lineage>
</organism>
<comment type="similarity">
    <text evidence="1">Belongs to the peptidase M20A family.</text>
</comment>
<protein>
    <recommendedName>
        <fullName evidence="6">Succinyl-diaminopimelate desuccinylase</fullName>
    </recommendedName>
</protein>
<dbReference type="AlphaFoldDB" id="A0A9P3BN44"/>
<dbReference type="Gene3D" id="3.40.50.1100">
    <property type="match status" value="2"/>
</dbReference>
<feature type="domain" description="Tryptophan synthase beta chain-like PALP" evidence="2">
    <location>
        <begin position="35"/>
        <end position="355"/>
    </location>
</feature>
<dbReference type="Pfam" id="PF07687">
    <property type="entry name" value="M20_dimer"/>
    <property type="match status" value="1"/>
</dbReference>
<name>A0A9P3BN44_ASPVI</name>
<dbReference type="PANTHER" id="PTHR42937:SF1">
    <property type="entry name" value="DIAMINOPROPIONATE AMMONIA-LYASE"/>
    <property type="match status" value="1"/>
</dbReference>
<dbReference type="EMBL" id="BOPL01000001">
    <property type="protein sequence ID" value="GIJ99569.1"/>
    <property type="molecule type" value="Genomic_DNA"/>
</dbReference>
<reference evidence="4 5" key="1">
    <citation type="submission" date="2021-02" db="EMBL/GenBank/DDBJ databases">
        <title>Pan-genome distribution and transcriptional activeness of fungal secondary metabolism genes in Aspergillus section Fumigati.</title>
        <authorList>
            <person name="Takahashi H."/>
            <person name="Umemura M."/>
            <person name="Ninomiya A."/>
            <person name="Kusuya Y."/>
            <person name="Urayama S."/>
            <person name="Shimizu M."/>
            <person name="Watanabe A."/>
            <person name="Kamei K."/>
            <person name="Yaguchi T."/>
            <person name="Hagiwara D."/>
        </authorList>
    </citation>
    <scope>NUCLEOTIDE SEQUENCE [LARGE SCALE GENOMIC DNA]</scope>
    <source>
        <strain evidence="4 5">IFM 47045</strain>
    </source>
</reference>
<dbReference type="Proteomes" id="UP000710440">
    <property type="component" value="Unassembled WGS sequence"/>
</dbReference>
<dbReference type="PANTHER" id="PTHR42937">
    <property type="match status" value="1"/>
</dbReference>
<evidence type="ECO:0000313" key="4">
    <source>
        <dbReference type="EMBL" id="GIJ99569.1"/>
    </source>
</evidence>
<dbReference type="RefSeq" id="XP_043122756.1">
    <property type="nucleotide sequence ID" value="XM_043266821.1"/>
</dbReference>
<dbReference type="SUPFAM" id="SSF53686">
    <property type="entry name" value="Tryptophan synthase beta subunit-like PLP-dependent enzymes"/>
    <property type="match status" value="1"/>
</dbReference>
<feature type="domain" description="Peptidase M20 dimerisation" evidence="3">
    <location>
        <begin position="546"/>
        <end position="652"/>
    </location>
</feature>
<dbReference type="InterPro" id="IPR001926">
    <property type="entry name" value="TrpB-like_PALP"/>
</dbReference>
<dbReference type="Pfam" id="PF01546">
    <property type="entry name" value="Peptidase_M20"/>
    <property type="match status" value="1"/>
</dbReference>
<comment type="caution">
    <text evidence="4">The sequence shown here is derived from an EMBL/GenBank/DDBJ whole genome shotgun (WGS) entry which is preliminary data.</text>
</comment>
<keyword evidence="5" id="KW-1185">Reference proteome</keyword>
<dbReference type="OrthoDB" id="10059875at2759"/>
<dbReference type="InterPro" id="IPR036052">
    <property type="entry name" value="TrpB-like_PALP_sf"/>
</dbReference>
<dbReference type="CDD" id="cd00640">
    <property type="entry name" value="Trp-synth-beta_II"/>
    <property type="match status" value="1"/>
</dbReference>
<dbReference type="GO" id="GO:0016787">
    <property type="term" value="F:hydrolase activity"/>
    <property type="evidence" value="ECO:0007669"/>
    <property type="project" value="InterPro"/>
</dbReference>
<dbReference type="InterPro" id="IPR002933">
    <property type="entry name" value="Peptidase_M20"/>
</dbReference>
<sequence>MSRRPMFFNPSAADERCDFSTIQGLKHFHHSLPDYRLTPLVSLPEIAANLGVKAVFVKDESNRFGLPSFKVLGASWGCYRAVVSHLGLPPTVALEDVKRRLKESPITVFAATEGNHGRAVAFMARHLGVAARIFVPASMDEGTRNRIASEGAEVVITDGDYDRAIQEAWVASRNDGGLLVQDTAFDGYEEVPAWIVEGYSTMMTEIDEQLSQLGLQSTLTVTPVGVGSLAHAVVRHCKSRTNPGAVVAVEPDSGPCLISSLQAGKMVTVKSSETIMNGMNCGTVSATAWPDLQRVIDAAVTVSSYESHCAVEYLTSHNVRAGPCGGASLAAIQRLKASGQAASLLYRDAVVVLLCTEGARPYSVPRDVAVEDVVGLTQALTQIDSSNPTLSVADGGGETEIAHYLAAWFAHRGIDYHRVEPVADRPSIVGVFRGSGGGQSLMFNGHIDTVSLTSYEHDPLSGQLGKRQGKPVIFGRGSLDMKGGLAAALAALAAIKASSRTLRGDVIVAAVSDEEDASQGTRDVIAAGWRADAAVVPEPTMGAIAIAHKGFVWVEVDILGVAAHGSDPQAGEDAILHAGWFLQSLEQYQKRLPIDDTLGQASLHCGMIKRGQEPSSYPERCTITIEFRTIPAQSNESILQDMNALLRNIAKEKPRFRYAPPRLTVSRPTQKLSADHPLVQKTIACATEVLGACPEVDSVPFWCDAALLSEVGVPAIVYGLSGAGLHSKEEWVEVDSLQRMSRVFEKLIQEFCD</sequence>
<dbReference type="SUPFAM" id="SSF55031">
    <property type="entry name" value="Bacterial exopeptidase dimerisation domain"/>
    <property type="match status" value="1"/>
</dbReference>
<dbReference type="InterPro" id="IPR036264">
    <property type="entry name" value="Bact_exopeptidase_dim_dom"/>
</dbReference>
<dbReference type="Pfam" id="PF00291">
    <property type="entry name" value="PALP"/>
    <property type="match status" value="1"/>
</dbReference>
<proteinExistence type="inferred from homology"/>
<dbReference type="NCBIfam" id="NF006058">
    <property type="entry name" value="PRK08206.1"/>
    <property type="match status" value="1"/>
</dbReference>
<evidence type="ECO:0000259" key="2">
    <source>
        <dbReference type="Pfam" id="PF00291"/>
    </source>
</evidence>
<evidence type="ECO:0000313" key="5">
    <source>
        <dbReference type="Proteomes" id="UP000710440"/>
    </source>
</evidence>
<dbReference type="SUPFAM" id="SSF53187">
    <property type="entry name" value="Zn-dependent exopeptidases"/>
    <property type="match status" value="1"/>
</dbReference>